<sequence length="281" mass="30544">MNLSIIPSPSKMIKAGLVGLFLGLLNACHSTPTEIAQPTPGIPSLPAPSLTFTVEWTSSPTPQPFPTTVTPTPTFTPQPTATLTTTPTPAYKILRGEVIVEQAVCHYGPGAPYLYKYGVYQGNNLEILRRVEGSNYVEVRAIGGTNACWVKVDYLRIQGNWLDLEPVSADQVVLPRSPYYQPPTGVTARRNGSVVTVSWYGIDLRPGDDSEQTPYIVEAWVCQQGKYIFLPAGTARNAVDIIDEPGCTQPSRARLTAAEKHGYTAFVEVPWPPASQSTPDQ</sequence>
<proteinExistence type="predicted"/>
<dbReference type="EMBL" id="DPBP01000037">
    <property type="protein sequence ID" value="HCE18044.1"/>
    <property type="molecule type" value="Genomic_DNA"/>
</dbReference>
<comment type="caution">
    <text evidence="1">The sequence shown here is derived from an EMBL/GenBank/DDBJ whole genome shotgun (WGS) entry which is preliminary data.</text>
</comment>
<gene>
    <name evidence="1" type="ORF">DEQ80_09310</name>
</gene>
<evidence type="ECO:0000313" key="2">
    <source>
        <dbReference type="Proteomes" id="UP000264141"/>
    </source>
</evidence>
<dbReference type="STRING" id="229919.GCA_001050195_01968"/>
<name>A0A3D1JHX7_9CHLR</name>
<dbReference type="Proteomes" id="UP000264141">
    <property type="component" value="Unassembled WGS sequence"/>
</dbReference>
<evidence type="ECO:0008006" key="3">
    <source>
        <dbReference type="Google" id="ProtNLM"/>
    </source>
</evidence>
<organism evidence="1 2">
    <name type="scientific">Anaerolinea thermolimosa</name>
    <dbReference type="NCBI Taxonomy" id="229919"/>
    <lineage>
        <taxon>Bacteria</taxon>
        <taxon>Bacillati</taxon>
        <taxon>Chloroflexota</taxon>
        <taxon>Anaerolineae</taxon>
        <taxon>Anaerolineales</taxon>
        <taxon>Anaerolineaceae</taxon>
        <taxon>Anaerolinea</taxon>
    </lineage>
</organism>
<protein>
    <recommendedName>
        <fullName evidence="3">SH3 domain-containing protein</fullName>
    </recommendedName>
</protein>
<accession>A0A3D1JHX7</accession>
<evidence type="ECO:0000313" key="1">
    <source>
        <dbReference type="EMBL" id="HCE18044.1"/>
    </source>
</evidence>
<dbReference type="AlphaFoldDB" id="A0A3D1JHX7"/>
<reference evidence="1 2" key="1">
    <citation type="journal article" date="2018" name="Nat. Biotechnol.">
        <title>A standardized bacterial taxonomy based on genome phylogeny substantially revises the tree of life.</title>
        <authorList>
            <person name="Parks D.H."/>
            <person name="Chuvochina M."/>
            <person name="Waite D.W."/>
            <person name="Rinke C."/>
            <person name="Skarshewski A."/>
            <person name="Chaumeil P.A."/>
            <person name="Hugenholtz P."/>
        </authorList>
    </citation>
    <scope>NUCLEOTIDE SEQUENCE [LARGE SCALE GENOMIC DNA]</scope>
    <source>
        <strain evidence="1">UBA8781</strain>
    </source>
</reference>